<evidence type="ECO:0000256" key="4">
    <source>
        <dbReference type="PIRNR" id="PIRNR039099"/>
    </source>
</evidence>
<evidence type="ECO:0000313" key="6">
    <source>
        <dbReference type="EMBL" id="TPR04274.1"/>
    </source>
</evidence>
<comment type="pathway">
    <text evidence="1 4">Protein modification; protein neddylation.</text>
</comment>
<dbReference type="VEuPathDB" id="FungiDB:M747DRAFT_287796"/>
<dbReference type="Gene3D" id="3.40.50.720">
    <property type="entry name" value="NAD(P)-binding Rossmann-like Domain"/>
    <property type="match status" value="2"/>
</dbReference>
<sequence>MAEAFPSALVGPSSKERKYDRQLRLWAASGQQALEESRVLLVNSDEPWGKHNTGVSGVVGVETLKNLVLPGIGGFTIVDPALVTEPDLGVNFFLEEESLGKSRAEETCRLLRELNPDVDGSFYTKVTSFNLKLLYDVSELTKTEHKSITELLKEPDFLPQHKLVLVSGPVKRPSLEAICKAAKAFGIPVIYTRSVGFYSTFSLQLPAAFPIVETHPDPESTQDLRLLNPWPELAAAGASIRNLDSLDDHQHGHVPYILLLLHHLEQWKEAHNGQVPSNYKEKSEFREMVRSSARTSNPEGGEENYDEAVAAVLKSLNPFSLRSSLREIFEMEECKHPAPDSANFWIIAAAIREYYQRHSVLPLPGSLPDMKAQSADYVSLQNIYKSKARKDIEEVTKIVRSLEAQLGPRPAPASDKDIEVFCKNAAHIKVIHGRDIPIVDGEASILKAIRNNINIPDSLVPTFLAFQVLDDIITDIQAGKKSEEALDDEQAWDSAIDRILGALKSEDPSAIEEEDARERIQQAAQELRRTQGGELHNISSLTGGLVAQEALKVITRQYVPLDNTCIFDGVRSRSEMYKL</sequence>
<feature type="domain" description="THIF-type NAD/FAD binding fold" evidence="5">
    <location>
        <begin position="19"/>
        <end position="572"/>
    </location>
</feature>
<dbReference type="InterPro" id="IPR045886">
    <property type="entry name" value="ThiF/MoeB/HesA"/>
</dbReference>
<dbReference type="FunFam" id="3.40.50.720:FF:000451">
    <property type="entry name" value="NEDD8-activating enzyme E1 regulatory subunit"/>
    <property type="match status" value="1"/>
</dbReference>
<dbReference type="VEuPathDB" id="FungiDB:ASPNIDRAFT2_1111351"/>
<dbReference type="EMBL" id="NKJJ02000002">
    <property type="protein sequence ID" value="TPR04274.1"/>
    <property type="molecule type" value="Genomic_DNA"/>
</dbReference>
<evidence type="ECO:0000313" key="7">
    <source>
        <dbReference type="Proteomes" id="UP000197666"/>
    </source>
</evidence>
<protein>
    <recommendedName>
        <fullName evidence="4">NEDD8-activating enzyme E1 regulatory subunit</fullName>
    </recommendedName>
</protein>
<evidence type="ECO:0000259" key="5">
    <source>
        <dbReference type="Pfam" id="PF00899"/>
    </source>
</evidence>
<dbReference type="GO" id="GO:0045116">
    <property type="term" value="P:protein neddylation"/>
    <property type="evidence" value="ECO:0007669"/>
    <property type="project" value="UniProtKB-UniRule"/>
</dbReference>
<dbReference type="AlphaFoldDB" id="A0A3F3RSI7"/>
<dbReference type="GO" id="GO:0005737">
    <property type="term" value="C:cytoplasm"/>
    <property type="evidence" value="ECO:0007669"/>
    <property type="project" value="TreeGrafter"/>
</dbReference>
<comment type="caution">
    <text evidence="6">The sequence shown here is derived from an EMBL/GenBank/DDBJ whole genome shotgun (WGS) entry which is preliminary data.</text>
</comment>
<dbReference type="UniPathway" id="UPA00885"/>
<organism evidence="6 7">
    <name type="scientific">Aspergillus niger</name>
    <dbReference type="NCBI Taxonomy" id="5061"/>
    <lineage>
        <taxon>Eukaryota</taxon>
        <taxon>Fungi</taxon>
        <taxon>Dikarya</taxon>
        <taxon>Ascomycota</taxon>
        <taxon>Pezizomycotina</taxon>
        <taxon>Eurotiomycetes</taxon>
        <taxon>Eurotiomycetidae</taxon>
        <taxon>Eurotiales</taxon>
        <taxon>Aspergillaceae</taxon>
        <taxon>Aspergillus</taxon>
        <taxon>Aspergillus subgen. Circumdati</taxon>
    </lineage>
</organism>
<keyword evidence="3 4" id="KW-0833">Ubl conjugation pathway</keyword>
<dbReference type="PANTHER" id="PTHR10953">
    <property type="entry name" value="UBIQUITIN-ACTIVATING ENZYME E1"/>
    <property type="match status" value="1"/>
</dbReference>
<dbReference type="VEuPathDB" id="FungiDB:ATCC64974_87380"/>
<reference evidence="7" key="1">
    <citation type="submission" date="2018-10" db="EMBL/GenBank/DDBJ databases">
        <title>FDA dAtabase for Regulatory Grade micrObial Sequences (FDA-ARGOS): Supporting development and validation of Infectious Disease Dx tests.</title>
        <authorList>
            <person name="Kerrigan L."/>
            <person name="Tallon L."/>
            <person name="Sadzewicz L."/>
            <person name="Sengamalay N."/>
            <person name="Ott S."/>
            <person name="Godinez A."/>
            <person name="Nagaraj S."/>
            <person name="Vavikolanu K."/>
            <person name="Nadendla S."/>
            <person name="George J."/>
            <person name="Sichtig H."/>
        </authorList>
    </citation>
    <scope>NUCLEOTIDE SEQUENCE [LARGE SCALE GENOMIC DNA]</scope>
    <source>
        <strain evidence="7">FDAARGOS_311</strain>
    </source>
</reference>
<dbReference type="PIRSF" id="PIRSF039099">
    <property type="entry name" value="APP-BP1"/>
    <property type="match status" value="1"/>
</dbReference>
<dbReference type="FunFam" id="3.40.50.720:FF:000721">
    <property type="entry name" value="NEDD8-activating enzyme E1 regulatory subunit"/>
    <property type="match status" value="1"/>
</dbReference>
<dbReference type="SUPFAM" id="SSF69572">
    <property type="entry name" value="Activating enzymes of the ubiquitin-like proteins"/>
    <property type="match status" value="1"/>
</dbReference>
<proteinExistence type="inferred from homology"/>
<dbReference type="Pfam" id="PF00899">
    <property type="entry name" value="ThiF"/>
    <property type="match status" value="1"/>
</dbReference>
<dbReference type="VEuPathDB" id="FungiDB:An11g00460"/>
<accession>A0A3F3RSI7</accession>
<evidence type="ECO:0000256" key="3">
    <source>
        <dbReference type="ARBA" id="ARBA00022786"/>
    </source>
</evidence>
<dbReference type="GO" id="GO:0019781">
    <property type="term" value="F:NEDD8 activating enzyme activity"/>
    <property type="evidence" value="ECO:0007669"/>
    <property type="project" value="UniProtKB-UniRule"/>
</dbReference>
<comment type="function">
    <text evidence="4">Regulatory subunit of the dimeric UBA3-ULA1 E1 enzyme.</text>
</comment>
<dbReference type="InterPro" id="IPR000594">
    <property type="entry name" value="ThiF_NAD_FAD-bd"/>
</dbReference>
<dbReference type="InterPro" id="IPR030667">
    <property type="entry name" value="APP-BP1"/>
</dbReference>
<gene>
    <name evidence="6" type="ORF">CAN33_0028915</name>
</gene>
<dbReference type="CDD" id="cd01493">
    <property type="entry name" value="APPBP1_RUB"/>
    <property type="match status" value="1"/>
</dbReference>
<dbReference type="PANTHER" id="PTHR10953:SF29">
    <property type="entry name" value="NEDD8-ACTIVATING ENZYME E1 REGULATORY SUBUNIT"/>
    <property type="match status" value="1"/>
</dbReference>
<comment type="similarity">
    <text evidence="2 4">Belongs to the ubiquitin-activating E1 family. ULA1 subfamily.</text>
</comment>
<evidence type="ECO:0000256" key="2">
    <source>
        <dbReference type="ARBA" id="ARBA00006868"/>
    </source>
</evidence>
<name>A0A3F3RSI7_ASPNG</name>
<evidence type="ECO:0000256" key="1">
    <source>
        <dbReference type="ARBA" id="ARBA00005032"/>
    </source>
</evidence>
<dbReference type="InterPro" id="IPR035985">
    <property type="entry name" value="Ubiquitin-activating_enz"/>
</dbReference>
<dbReference type="Proteomes" id="UP000197666">
    <property type="component" value="Unassembled WGS sequence"/>
</dbReference>